<organism evidence="4 5">
    <name type="scientific">Naumovozyma castellii</name>
    <name type="common">Yeast</name>
    <name type="synonym">Saccharomyces castellii</name>
    <dbReference type="NCBI Taxonomy" id="27288"/>
    <lineage>
        <taxon>Eukaryota</taxon>
        <taxon>Fungi</taxon>
        <taxon>Dikarya</taxon>
        <taxon>Ascomycota</taxon>
        <taxon>Saccharomycotina</taxon>
        <taxon>Saccharomycetes</taxon>
        <taxon>Saccharomycetales</taxon>
        <taxon>Saccharomycetaceae</taxon>
        <taxon>Naumovozyma</taxon>
    </lineage>
</organism>
<feature type="domain" description="Tyrosine specific protein phosphatases" evidence="3">
    <location>
        <begin position="531"/>
        <end position="631"/>
    </location>
</feature>
<evidence type="ECO:0000313" key="4">
    <source>
        <dbReference type="EMBL" id="CCC67920.1"/>
    </source>
</evidence>
<dbReference type="STRING" id="1064592.G0V8X1"/>
<dbReference type="InParanoid" id="G0V8X1"/>
<sequence length="665" mass="77686">MGIDLLATQNNKKMVNTHLPFPKHLTDKCLFISADQLKNKLDSLDKQDLLTFDLRPADVRVQPFFENSVPILLPTTLMKRKSFTFDRVLATLNDSDRKRTLEKLAQNNVNILIFDSPPILNTNHVSMPCHEFSKKLLFSKYNFDNLWILTENISEIQERSPTWFTESENPKCKKQSKFDLKISSMLNNPNEKLYCRTESNSDNLSYYIDAVTKREQQHFQNEKSCLNFQKEYEKYILPNSQTIIDKLIPKWFQMSVLKPKVDIVSQFQRIEELEKKRLVRIMNKGNNSKTYRRSRHHSGNFKSRPLVIKTHRRSYSQPEPTISINRRMWLNSMENDDEDEKDALSVSSYIGFGFKNRFKNIFPYEHSRVKLKGNGVSTSVNDYINANYLCLPNLSEFSSYGNEITQKSSFNYNKENLNVRYIATQAPMKSTVGDFLSCILDNAIPLIVSLTDSTENGIEKCYTFWKDMSFEDKKVIVLEQYNLQFSETQKSNFIRIRKIKVVSNTGPLKKHTFIQIQLTNWADFGSSINPLELIQSINFKNAYLQRLVKRGYFKKGERPTILVHCTAGCGRTGTWCSVDAILSNLENFEFLFQEFQEERLAADVLYDPVSWTINIFRKQRVSIVQTVNQFIFIYDCLVTYFICVLKNYFEAYPMTSLLDEIFQSS</sequence>
<dbReference type="PRINTS" id="PR00700">
    <property type="entry name" value="PRTYPHPHTASE"/>
</dbReference>
<dbReference type="PROSITE" id="PS50056">
    <property type="entry name" value="TYR_PHOSPHATASE_2"/>
    <property type="match status" value="1"/>
</dbReference>
<proteinExistence type="inferred from homology"/>
<dbReference type="PANTHER" id="PTHR19134">
    <property type="entry name" value="RECEPTOR-TYPE TYROSINE-PROTEIN PHOSPHATASE"/>
    <property type="match status" value="1"/>
</dbReference>
<evidence type="ECO:0000259" key="3">
    <source>
        <dbReference type="PROSITE" id="PS50056"/>
    </source>
</evidence>
<dbReference type="SMART" id="SM00194">
    <property type="entry name" value="PTPc"/>
    <property type="match status" value="1"/>
</dbReference>
<dbReference type="InterPro" id="IPR050348">
    <property type="entry name" value="Protein-Tyr_Phosphatase"/>
</dbReference>
<dbReference type="InterPro" id="IPR029021">
    <property type="entry name" value="Prot-tyrosine_phosphatase-like"/>
</dbReference>
<dbReference type="OrthoDB" id="6058203at2759"/>
<dbReference type="HOGENOM" id="CLU_007989_1_0_1"/>
<dbReference type="InterPro" id="IPR036873">
    <property type="entry name" value="Rhodanese-like_dom_sf"/>
</dbReference>
<feature type="domain" description="Tyrosine-protein phosphatase" evidence="2">
    <location>
        <begin position="355"/>
        <end position="640"/>
    </location>
</feature>
<dbReference type="Gene3D" id="3.90.190.10">
    <property type="entry name" value="Protein tyrosine phosphatase superfamily"/>
    <property type="match status" value="1"/>
</dbReference>
<evidence type="ECO:0000259" key="2">
    <source>
        <dbReference type="PROSITE" id="PS50055"/>
    </source>
</evidence>
<dbReference type="InterPro" id="IPR000387">
    <property type="entry name" value="Tyr_Pase_dom"/>
</dbReference>
<dbReference type="InterPro" id="IPR000242">
    <property type="entry name" value="PTP_cat"/>
</dbReference>
<dbReference type="PROSITE" id="PS50055">
    <property type="entry name" value="TYR_PHOSPHATASE_PTP"/>
    <property type="match status" value="1"/>
</dbReference>
<dbReference type="Proteomes" id="UP000001640">
    <property type="component" value="Chromosome 1"/>
</dbReference>
<keyword evidence="5" id="KW-1185">Reference proteome</keyword>
<evidence type="ECO:0000313" key="5">
    <source>
        <dbReference type="Proteomes" id="UP000001640"/>
    </source>
</evidence>
<name>G0V8X1_NAUCA</name>
<dbReference type="GeneID" id="96901398"/>
<evidence type="ECO:0000256" key="1">
    <source>
        <dbReference type="ARBA" id="ARBA00009649"/>
    </source>
</evidence>
<dbReference type="AlphaFoldDB" id="G0V8X1"/>
<dbReference type="Pfam" id="PF00102">
    <property type="entry name" value="Y_phosphatase"/>
    <property type="match status" value="1"/>
</dbReference>
<dbReference type="KEGG" id="ncs:NCAS_0A13620"/>
<dbReference type="SUPFAM" id="SSF52799">
    <property type="entry name" value="(Phosphotyrosine protein) phosphatases II"/>
    <property type="match status" value="1"/>
</dbReference>
<accession>G0V8X1</accession>
<dbReference type="InterPro" id="IPR016130">
    <property type="entry name" value="Tyr_Pase_AS"/>
</dbReference>
<gene>
    <name evidence="4" type="primary">NCAS0A13620</name>
    <name evidence="4" type="ordered locus">NCAS_0A13620</name>
</gene>
<dbReference type="GO" id="GO:0004725">
    <property type="term" value="F:protein tyrosine phosphatase activity"/>
    <property type="evidence" value="ECO:0007669"/>
    <property type="project" value="InterPro"/>
</dbReference>
<protein>
    <submittedName>
        <fullName evidence="4">Uncharacterized protein</fullName>
    </submittedName>
</protein>
<dbReference type="PANTHER" id="PTHR19134:SF547">
    <property type="entry name" value="TYROSINE-PROTEIN PHOSPHATASE 3"/>
    <property type="match status" value="1"/>
</dbReference>
<dbReference type="SMART" id="SM00404">
    <property type="entry name" value="PTPc_motif"/>
    <property type="match status" value="1"/>
</dbReference>
<dbReference type="RefSeq" id="XP_003674300.1">
    <property type="nucleotide sequence ID" value="XM_003674252.1"/>
</dbReference>
<dbReference type="eggNOG" id="KOG0789">
    <property type="taxonomic scope" value="Eukaryota"/>
</dbReference>
<dbReference type="PROSITE" id="PS00383">
    <property type="entry name" value="TYR_PHOSPHATASE_1"/>
    <property type="match status" value="1"/>
</dbReference>
<reference key="2">
    <citation type="submission" date="2011-08" db="EMBL/GenBank/DDBJ databases">
        <title>Genome sequence of Naumovozyma castellii.</title>
        <authorList>
            <person name="Gordon J.L."/>
            <person name="Armisen D."/>
            <person name="Proux-Wera E."/>
            <person name="OhEigeartaigh S.S."/>
            <person name="Byrne K.P."/>
            <person name="Wolfe K.H."/>
        </authorList>
    </citation>
    <scope>NUCLEOTIDE SEQUENCE</scope>
    <source>
        <strain>Type strain:CBS 4309</strain>
    </source>
</reference>
<dbReference type="EMBL" id="HE576752">
    <property type="protein sequence ID" value="CCC67920.1"/>
    <property type="molecule type" value="Genomic_DNA"/>
</dbReference>
<dbReference type="Gene3D" id="3.40.250.10">
    <property type="entry name" value="Rhodanese-like domain"/>
    <property type="match status" value="1"/>
</dbReference>
<dbReference type="InterPro" id="IPR003595">
    <property type="entry name" value="Tyr_Pase_cat"/>
</dbReference>
<comment type="similarity">
    <text evidence="1">Belongs to the protein-tyrosine phosphatase family. Non-receptor class subfamily.</text>
</comment>
<reference evidence="4 5" key="1">
    <citation type="journal article" date="2011" name="Proc. Natl. Acad. Sci. U.S.A.">
        <title>Evolutionary erosion of yeast sex chromosomes by mating-type switching accidents.</title>
        <authorList>
            <person name="Gordon J.L."/>
            <person name="Armisen D."/>
            <person name="Proux-Wera E."/>
            <person name="Oheigeartaigh S.S."/>
            <person name="Byrne K.P."/>
            <person name="Wolfe K.H."/>
        </authorList>
    </citation>
    <scope>NUCLEOTIDE SEQUENCE [LARGE SCALE GENOMIC DNA]</scope>
    <source>
        <strain evidence="5">ATCC 76901 / BCRC 22586 / CBS 4309 / NBRC 1992 / NRRL Y-12630</strain>
    </source>
</reference>